<gene>
    <name evidence="2" type="ORF">Plil01_000509600</name>
</gene>
<feature type="compositionally biased region" description="Basic residues" evidence="1">
    <location>
        <begin position="142"/>
        <end position="152"/>
    </location>
</feature>
<evidence type="ECO:0000313" key="3">
    <source>
        <dbReference type="Proteomes" id="UP001165083"/>
    </source>
</evidence>
<proteinExistence type="predicted"/>
<organism evidence="2 3">
    <name type="scientific">Phytophthora lilii</name>
    <dbReference type="NCBI Taxonomy" id="2077276"/>
    <lineage>
        <taxon>Eukaryota</taxon>
        <taxon>Sar</taxon>
        <taxon>Stramenopiles</taxon>
        <taxon>Oomycota</taxon>
        <taxon>Peronosporomycetes</taxon>
        <taxon>Peronosporales</taxon>
        <taxon>Peronosporaceae</taxon>
        <taxon>Phytophthora</taxon>
    </lineage>
</organism>
<dbReference type="AlphaFoldDB" id="A0A9W6WRP3"/>
<comment type="caution">
    <text evidence="2">The sequence shown here is derived from an EMBL/GenBank/DDBJ whole genome shotgun (WGS) entry which is preliminary data.</text>
</comment>
<evidence type="ECO:0000256" key="1">
    <source>
        <dbReference type="SAM" id="MobiDB-lite"/>
    </source>
</evidence>
<accession>A0A9W6WRP3</accession>
<name>A0A9W6WRP3_9STRA</name>
<keyword evidence="3" id="KW-1185">Reference proteome</keyword>
<dbReference type="Proteomes" id="UP001165083">
    <property type="component" value="Unassembled WGS sequence"/>
</dbReference>
<reference evidence="2" key="1">
    <citation type="submission" date="2023-04" db="EMBL/GenBank/DDBJ databases">
        <title>Phytophthora lilii NBRC 32176.</title>
        <authorList>
            <person name="Ichikawa N."/>
            <person name="Sato H."/>
            <person name="Tonouchi N."/>
        </authorList>
    </citation>
    <scope>NUCLEOTIDE SEQUENCE</scope>
    <source>
        <strain evidence="2">NBRC 32176</strain>
    </source>
</reference>
<feature type="region of interest" description="Disordered" evidence="1">
    <location>
        <begin position="118"/>
        <end position="152"/>
    </location>
</feature>
<feature type="compositionally biased region" description="Basic and acidic residues" evidence="1">
    <location>
        <begin position="118"/>
        <end position="130"/>
    </location>
</feature>
<protein>
    <submittedName>
        <fullName evidence="2">Unnamed protein product</fullName>
    </submittedName>
</protein>
<sequence length="204" mass="24098">MDGAAVVKWLHKHCSEGWTICGMDGAIRNGHLNVVEWLKNNVSDSYSFQDKHGDSQIEPNKFAFEPDAKDAARSEMEFRVRLEEKTRIQAEEPRIRSEVEAKIRDEAREKICMEEREKCERQQKRKESEKKKKPSFGLRSEPKKKHLQKRGFARKFRKPWRNSCVLKSELNFSRRQRRLARSVLAIPRVRRQRSVASSFVKRVC</sequence>
<evidence type="ECO:0000313" key="2">
    <source>
        <dbReference type="EMBL" id="GMF15055.1"/>
    </source>
</evidence>
<dbReference type="EMBL" id="BSXW01000215">
    <property type="protein sequence ID" value="GMF15055.1"/>
    <property type="molecule type" value="Genomic_DNA"/>
</dbReference>